<sequence>MGTKNNWVRKKWVRTILGANKKWGVYGEVVPVDLSINLKEDGNQAAFTFINGPGVGNVDMDGRDRPCCH</sequence>
<accession>A0A9D3YZ23</accession>
<name>A0A9D3YZ23_DREPO</name>
<evidence type="ECO:0000313" key="1">
    <source>
        <dbReference type="EMBL" id="KAH3709950.1"/>
    </source>
</evidence>
<dbReference type="EMBL" id="JAIWYP010000014">
    <property type="protein sequence ID" value="KAH3709950.1"/>
    <property type="molecule type" value="Genomic_DNA"/>
</dbReference>
<protein>
    <submittedName>
        <fullName evidence="1">Uncharacterized protein</fullName>
    </submittedName>
</protein>
<dbReference type="Proteomes" id="UP000828390">
    <property type="component" value="Unassembled WGS sequence"/>
</dbReference>
<gene>
    <name evidence="1" type="ORF">DPMN_069416</name>
</gene>
<comment type="caution">
    <text evidence="1">The sequence shown here is derived from an EMBL/GenBank/DDBJ whole genome shotgun (WGS) entry which is preliminary data.</text>
</comment>
<evidence type="ECO:0000313" key="2">
    <source>
        <dbReference type="Proteomes" id="UP000828390"/>
    </source>
</evidence>
<reference evidence="1" key="2">
    <citation type="submission" date="2020-11" db="EMBL/GenBank/DDBJ databases">
        <authorList>
            <person name="McCartney M.A."/>
            <person name="Auch B."/>
            <person name="Kono T."/>
            <person name="Mallez S."/>
            <person name="Becker A."/>
            <person name="Gohl D.M."/>
            <person name="Silverstein K.A.T."/>
            <person name="Koren S."/>
            <person name="Bechman K.B."/>
            <person name="Herman A."/>
            <person name="Abrahante J.E."/>
            <person name="Garbe J."/>
        </authorList>
    </citation>
    <scope>NUCLEOTIDE SEQUENCE</scope>
    <source>
        <strain evidence="1">Duluth1</strain>
        <tissue evidence="1">Whole animal</tissue>
    </source>
</reference>
<proteinExistence type="predicted"/>
<organism evidence="1 2">
    <name type="scientific">Dreissena polymorpha</name>
    <name type="common">Zebra mussel</name>
    <name type="synonym">Mytilus polymorpha</name>
    <dbReference type="NCBI Taxonomy" id="45954"/>
    <lineage>
        <taxon>Eukaryota</taxon>
        <taxon>Metazoa</taxon>
        <taxon>Spiralia</taxon>
        <taxon>Lophotrochozoa</taxon>
        <taxon>Mollusca</taxon>
        <taxon>Bivalvia</taxon>
        <taxon>Autobranchia</taxon>
        <taxon>Heteroconchia</taxon>
        <taxon>Euheterodonta</taxon>
        <taxon>Imparidentia</taxon>
        <taxon>Neoheterodontei</taxon>
        <taxon>Myida</taxon>
        <taxon>Dreissenoidea</taxon>
        <taxon>Dreissenidae</taxon>
        <taxon>Dreissena</taxon>
    </lineage>
</organism>
<dbReference type="AlphaFoldDB" id="A0A9D3YZ23"/>
<keyword evidence="2" id="KW-1185">Reference proteome</keyword>
<reference evidence="1" key="1">
    <citation type="journal article" date="2019" name="bioRxiv">
        <title>The Genome of the Zebra Mussel, Dreissena polymorpha: A Resource for Invasive Species Research.</title>
        <authorList>
            <person name="McCartney M.A."/>
            <person name="Auch B."/>
            <person name="Kono T."/>
            <person name="Mallez S."/>
            <person name="Zhang Y."/>
            <person name="Obille A."/>
            <person name="Becker A."/>
            <person name="Abrahante J.E."/>
            <person name="Garbe J."/>
            <person name="Badalamenti J.P."/>
            <person name="Herman A."/>
            <person name="Mangelson H."/>
            <person name="Liachko I."/>
            <person name="Sullivan S."/>
            <person name="Sone E.D."/>
            <person name="Koren S."/>
            <person name="Silverstein K.A.T."/>
            <person name="Beckman K.B."/>
            <person name="Gohl D.M."/>
        </authorList>
    </citation>
    <scope>NUCLEOTIDE SEQUENCE</scope>
    <source>
        <strain evidence="1">Duluth1</strain>
        <tissue evidence="1">Whole animal</tissue>
    </source>
</reference>